<accession>A0ABV7V476</accession>
<comment type="caution">
    <text evidence="2">The sequence shown here is derived from an EMBL/GenBank/DDBJ whole genome shotgun (WGS) entry which is preliminary data.</text>
</comment>
<dbReference type="Proteomes" id="UP001595683">
    <property type="component" value="Unassembled WGS sequence"/>
</dbReference>
<keyword evidence="3" id="KW-1185">Reference proteome</keyword>
<dbReference type="EMBL" id="JBHRYE010000021">
    <property type="protein sequence ID" value="MFC3672249.1"/>
    <property type="molecule type" value="Genomic_DNA"/>
</dbReference>
<protein>
    <submittedName>
        <fullName evidence="2">Uncharacterized protein</fullName>
    </submittedName>
</protein>
<evidence type="ECO:0000256" key="1">
    <source>
        <dbReference type="SAM" id="SignalP"/>
    </source>
</evidence>
<proteinExistence type="predicted"/>
<feature type="chain" id="PRO_5046320164" evidence="1">
    <location>
        <begin position="25"/>
        <end position="306"/>
    </location>
</feature>
<reference evidence="3" key="1">
    <citation type="journal article" date="2019" name="Int. J. Syst. Evol. Microbiol.">
        <title>The Global Catalogue of Microorganisms (GCM) 10K type strain sequencing project: providing services to taxonomists for standard genome sequencing and annotation.</title>
        <authorList>
            <consortium name="The Broad Institute Genomics Platform"/>
            <consortium name="The Broad Institute Genome Sequencing Center for Infectious Disease"/>
            <person name="Wu L."/>
            <person name="Ma J."/>
        </authorList>
    </citation>
    <scope>NUCLEOTIDE SEQUENCE [LARGE SCALE GENOMIC DNA]</scope>
    <source>
        <strain evidence="3">KCTC 42224</strain>
    </source>
</reference>
<feature type="signal peptide" evidence="1">
    <location>
        <begin position="1"/>
        <end position="24"/>
    </location>
</feature>
<gene>
    <name evidence="2" type="ORF">ACFOOT_12535</name>
</gene>
<keyword evidence="1" id="KW-0732">Signal</keyword>
<organism evidence="2 3">
    <name type="scientific">Novosphingobium pokkalii</name>
    <dbReference type="NCBI Taxonomy" id="1770194"/>
    <lineage>
        <taxon>Bacteria</taxon>
        <taxon>Pseudomonadati</taxon>
        <taxon>Pseudomonadota</taxon>
        <taxon>Alphaproteobacteria</taxon>
        <taxon>Sphingomonadales</taxon>
        <taxon>Sphingomonadaceae</taxon>
        <taxon>Novosphingobium</taxon>
    </lineage>
</organism>
<sequence>MKRSFATSLGMAISLALISPFAIAAPLRPNQPIGEADVLSGKVTRDPDLGYILIGGIGGAMGTFMRVPDEATRAAWEQDRKDALAKAQKKYPGAISDWEATVDMLKKSGNKGPYPEKPVEPTIDNVEVAPLDTRDMVSFGPQFRYTKGARTSFLTVVKPGIYYWVGVPVAPCMCMGTVQFEVKAGVVTNLGNMLWALPQQKLDMTVAQVEWTKSAEERAKAGKPPRVDPFAAPDLDMTVPDSLKNWTVVAAELHAHGKFNNYGAVVVSRLAPIPGVLSYRRDTVIDERTGQALPNPKLVSMQKPKL</sequence>
<evidence type="ECO:0000313" key="3">
    <source>
        <dbReference type="Proteomes" id="UP001595683"/>
    </source>
</evidence>
<name>A0ABV7V476_9SPHN</name>
<dbReference type="RefSeq" id="WP_191324041.1">
    <property type="nucleotide sequence ID" value="NZ_BMZP01000007.1"/>
</dbReference>
<evidence type="ECO:0000313" key="2">
    <source>
        <dbReference type="EMBL" id="MFC3672249.1"/>
    </source>
</evidence>